<reference evidence="5 6" key="1">
    <citation type="journal article" date="2012" name="Genet. Mol. Biol.">
        <title>Analysis of 16S rRNA and mxaF genes revealing insights into Methylobacterium niche-specific plant association.</title>
        <authorList>
            <person name="Dourado M.N."/>
            <person name="Andreote F.D."/>
            <person name="Dini-Andreote F."/>
            <person name="Conti R."/>
            <person name="Araujo J.M."/>
            <person name="Araujo W.L."/>
        </authorList>
    </citation>
    <scope>NUCLEOTIDE SEQUENCE [LARGE SCALE GENOMIC DNA]</scope>
    <source>
        <strain evidence="5 6">SR1.6/4</strain>
    </source>
</reference>
<dbReference type="Pfam" id="PF01966">
    <property type="entry name" value="HD"/>
    <property type="match status" value="1"/>
</dbReference>
<dbReference type="InterPro" id="IPR026875">
    <property type="entry name" value="PHydrolase_assoc_dom"/>
</dbReference>
<dbReference type="PANTHER" id="PTHR35795">
    <property type="entry name" value="SLR1885 PROTEIN"/>
    <property type="match status" value="1"/>
</dbReference>
<proteinExistence type="inferred from homology"/>
<name>A0ABU7TFH1_9HYPH</name>
<dbReference type="SUPFAM" id="SSF109604">
    <property type="entry name" value="HD-domain/PDEase-like"/>
    <property type="match status" value="1"/>
</dbReference>
<evidence type="ECO:0000256" key="2">
    <source>
        <dbReference type="HAMAP-Rule" id="MF_01212"/>
    </source>
</evidence>
<accession>A0ABU7TFH1</accession>
<dbReference type="InterPro" id="IPR006674">
    <property type="entry name" value="HD_domain"/>
</dbReference>
<dbReference type="InterPro" id="IPR006261">
    <property type="entry name" value="dGTPase"/>
</dbReference>
<organism evidence="5 6">
    <name type="scientific">Methylobacterium radiotolerans</name>
    <dbReference type="NCBI Taxonomy" id="31998"/>
    <lineage>
        <taxon>Bacteria</taxon>
        <taxon>Pseudomonadati</taxon>
        <taxon>Pseudomonadota</taxon>
        <taxon>Alphaproteobacteria</taxon>
        <taxon>Hyphomicrobiales</taxon>
        <taxon>Methylobacteriaceae</taxon>
        <taxon>Methylobacterium</taxon>
    </lineage>
</organism>
<dbReference type="NCBIfam" id="NF002328">
    <property type="entry name" value="PRK01286.1-3"/>
    <property type="match status" value="1"/>
</dbReference>
<dbReference type="PROSITE" id="PS51831">
    <property type="entry name" value="HD"/>
    <property type="match status" value="1"/>
</dbReference>
<evidence type="ECO:0000313" key="5">
    <source>
        <dbReference type="EMBL" id="MEE7459366.1"/>
    </source>
</evidence>
<evidence type="ECO:0000313" key="6">
    <source>
        <dbReference type="Proteomes" id="UP001349262"/>
    </source>
</evidence>
<dbReference type="NCBIfam" id="TIGR01353">
    <property type="entry name" value="dGTP_triPase"/>
    <property type="match status" value="1"/>
</dbReference>
<keyword evidence="1 2" id="KW-0378">Hydrolase</keyword>
<dbReference type="HAMAP" id="MF_01212">
    <property type="entry name" value="dGTPase_type2"/>
    <property type="match status" value="1"/>
</dbReference>
<evidence type="ECO:0000256" key="1">
    <source>
        <dbReference type="ARBA" id="ARBA00022801"/>
    </source>
</evidence>
<dbReference type="InterPro" id="IPR051094">
    <property type="entry name" value="Diverse_Catalytic_Enzymes"/>
</dbReference>
<dbReference type="NCBIfam" id="NF002326">
    <property type="entry name" value="PRK01286.1-1"/>
    <property type="match status" value="1"/>
</dbReference>
<evidence type="ECO:0000259" key="4">
    <source>
        <dbReference type="PROSITE" id="PS51831"/>
    </source>
</evidence>
<evidence type="ECO:0000256" key="3">
    <source>
        <dbReference type="SAM" id="MobiDB-lite"/>
    </source>
</evidence>
<dbReference type="Pfam" id="PF13286">
    <property type="entry name" value="HD_assoc"/>
    <property type="match status" value="1"/>
</dbReference>
<dbReference type="InterPro" id="IPR003607">
    <property type="entry name" value="HD/PDEase_dom"/>
</dbReference>
<feature type="domain" description="HD" evidence="4">
    <location>
        <begin position="87"/>
        <end position="235"/>
    </location>
</feature>
<dbReference type="CDD" id="cd00077">
    <property type="entry name" value="HDc"/>
    <property type="match status" value="1"/>
</dbReference>
<gene>
    <name evidence="5" type="ORF">MRSR164_22005</name>
</gene>
<feature type="region of interest" description="Disordered" evidence="3">
    <location>
        <begin position="1"/>
        <end position="53"/>
    </location>
</feature>
<sequence length="433" mass="47631">MSGTDGPQRGRSRGRVAQVRQNGERWRAPYATDPGATRGRLIPEASSPTRSDFQRDRDRIIHSTAFRRLKHKTQVFVHHEGDHYRTRLTHTLEVSQIARALARALGLDEDLAEALALSHDLGHTCFGHTGEDALHACMAAYGGFDHNAQALRIVTRLERRYAGFDGLNLTWETLEGLVKHNGPLLDASGAPVQRYAAAGIPAAVLEYNDLNDLELSRFAGPEAQSAALADDIAYDAHDLDDGLRAGLFDLPDLATVPFLKGLLDEIDALHPGLEPSRKIHELARRVITRFVEDVIREGEARIAALAPRSVADIRAADHPVIAFSPAIAEADAQIKRFLFARMYRHPEVMAVRARANTIVADLFSAFRADPGRMPAEWSQGLEGAGESRVARRIADYIAGMTDTYAALEHARLFAVTPDLHWSPPSRGLPLTEP</sequence>
<dbReference type="InterPro" id="IPR023023">
    <property type="entry name" value="dNTPase_2"/>
</dbReference>
<dbReference type="SMART" id="SM00471">
    <property type="entry name" value="HDc"/>
    <property type="match status" value="1"/>
</dbReference>
<dbReference type="Proteomes" id="UP001349262">
    <property type="component" value="Unassembled WGS sequence"/>
</dbReference>
<comment type="caution">
    <text evidence="5">The sequence shown here is derived from an EMBL/GenBank/DDBJ whole genome shotgun (WGS) entry which is preliminary data.</text>
</comment>
<protein>
    <recommendedName>
        <fullName evidence="2">Deoxyguanosinetriphosphate triphosphohydrolase-like protein</fullName>
    </recommendedName>
</protein>
<keyword evidence="6" id="KW-1185">Reference proteome</keyword>
<dbReference type="Gene3D" id="1.10.3210.10">
    <property type="entry name" value="Hypothetical protein af1432"/>
    <property type="match status" value="1"/>
</dbReference>
<dbReference type="EMBL" id="MLBY01000005">
    <property type="protein sequence ID" value="MEE7459366.1"/>
    <property type="molecule type" value="Genomic_DNA"/>
</dbReference>
<comment type="similarity">
    <text evidence="2">Belongs to the dGTPase family. Type 2 subfamily.</text>
</comment>
<dbReference type="PANTHER" id="PTHR35795:SF1">
    <property type="entry name" value="BIS(5'-NUCLEOSYL)-TETRAPHOSPHATASE, SYMMETRICAL"/>
    <property type="match status" value="1"/>
</dbReference>